<dbReference type="InterPro" id="IPR036249">
    <property type="entry name" value="Thioredoxin-like_sf"/>
</dbReference>
<dbReference type="InterPro" id="IPR000261">
    <property type="entry name" value="EH_dom"/>
</dbReference>
<dbReference type="Gene3D" id="3.40.30.10">
    <property type="entry name" value="Glutaredoxin"/>
    <property type="match status" value="1"/>
</dbReference>
<dbReference type="CDD" id="cd00052">
    <property type="entry name" value="EH"/>
    <property type="match status" value="1"/>
</dbReference>
<feature type="domain" description="EF-hand" evidence="14">
    <location>
        <begin position="481"/>
        <end position="516"/>
    </location>
</feature>
<keyword evidence="4" id="KW-0597">Phosphoprotein</keyword>
<evidence type="ECO:0000256" key="12">
    <source>
        <dbReference type="SAM" id="MobiDB-lite"/>
    </source>
</evidence>
<evidence type="ECO:0000256" key="4">
    <source>
        <dbReference type="ARBA" id="ARBA00022553"/>
    </source>
</evidence>
<keyword evidence="8" id="KW-0106">Calcium</keyword>
<keyword evidence="9" id="KW-0067">ATP-binding</keyword>
<dbReference type="PROSITE" id="PS50031">
    <property type="entry name" value="EH"/>
    <property type="match status" value="1"/>
</dbReference>
<evidence type="ECO:0000256" key="7">
    <source>
        <dbReference type="ARBA" id="ARBA00022753"/>
    </source>
</evidence>
<dbReference type="PROSITE" id="PS50222">
    <property type="entry name" value="EF_HAND_2"/>
    <property type="match status" value="1"/>
</dbReference>
<dbReference type="Pfam" id="PF18150">
    <property type="entry name" value="DUF5600"/>
    <property type="match status" value="1"/>
</dbReference>
<dbReference type="Pfam" id="PF12763">
    <property type="entry name" value="EH"/>
    <property type="match status" value="1"/>
</dbReference>
<evidence type="ECO:0000256" key="9">
    <source>
        <dbReference type="ARBA" id="ARBA00022840"/>
    </source>
</evidence>
<dbReference type="PANTHER" id="PTHR11216">
    <property type="entry name" value="EH DOMAIN"/>
    <property type="match status" value="1"/>
</dbReference>
<evidence type="ECO:0000256" key="1">
    <source>
        <dbReference type="ARBA" id="ARBA00004125"/>
    </source>
</evidence>
<keyword evidence="5" id="KW-0479">Metal-binding</keyword>
<dbReference type="InterPro" id="IPR018247">
    <property type="entry name" value="EF_Hand_1_Ca_BS"/>
</dbReference>
<dbReference type="Gene3D" id="1.10.238.10">
    <property type="entry name" value="EF-hand"/>
    <property type="match status" value="1"/>
</dbReference>
<evidence type="ECO:0000259" key="14">
    <source>
        <dbReference type="PROSITE" id="PS50222"/>
    </source>
</evidence>
<organism evidence="16 17">
    <name type="scientific">Clarias magur</name>
    <name type="common">Asian catfish</name>
    <name type="synonym">Macropteronotus magur</name>
    <dbReference type="NCBI Taxonomy" id="1594786"/>
    <lineage>
        <taxon>Eukaryota</taxon>
        <taxon>Metazoa</taxon>
        <taxon>Chordata</taxon>
        <taxon>Craniata</taxon>
        <taxon>Vertebrata</taxon>
        <taxon>Euteleostomi</taxon>
        <taxon>Actinopterygii</taxon>
        <taxon>Neopterygii</taxon>
        <taxon>Teleostei</taxon>
        <taxon>Ostariophysi</taxon>
        <taxon>Siluriformes</taxon>
        <taxon>Clariidae</taxon>
        <taxon>Clarias</taxon>
    </lineage>
</organism>
<gene>
    <name evidence="16" type="ORF">DAT39_011943</name>
</gene>
<evidence type="ECO:0000256" key="6">
    <source>
        <dbReference type="ARBA" id="ARBA00022741"/>
    </source>
</evidence>
<dbReference type="GO" id="GO:0005524">
    <property type="term" value="F:ATP binding"/>
    <property type="evidence" value="ECO:0007669"/>
    <property type="project" value="UniProtKB-KW"/>
</dbReference>
<dbReference type="FunFam" id="3.40.50.300:FF:000147">
    <property type="entry name" value="EH domain-containing protein 1"/>
    <property type="match status" value="1"/>
</dbReference>
<dbReference type="PANTHER" id="PTHR11216:SF62">
    <property type="entry name" value="EH DOMAIN-CONTAINING PROTEIN 2"/>
    <property type="match status" value="1"/>
</dbReference>
<evidence type="ECO:0000256" key="8">
    <source>
        <dbReference type="ARBA" id="ARBA00022837"/>
    </source>
</evidence>
<feature type="region of interest" description="Disordered" evidence="12">
    <location>
        <begin position="524"/>
        <end position="557"/>
    </location>
</feature>
<feature type="domain" description="EH" evidence="13">
    <location>
        <begin position="449"/>
        <end position="537"/>
    </location>
</feature>
<sequence length="601" mass="68351">MASKEVKNRGVKSLKEVQTVTEGLKLLYRHRLLPLEKYYGFSDFHSPSLEDADFNNKPMILVMGQCSTGKTTFIRYLLEQDYPGGRIGPEPTTDCFTAIMHRDVEGVIPGNALVMDPNKPFRKLSYFGNTFLNRFQCVHLPNQVLESLSIIDTPGILSSTKQRMSRGYDFPAVLRWFAEHVDLIILLCDAHKLELSDEFSRSIVALRGHEDKLRVLLNKADMVDSQQLMRVYGALMWTLGKVIWSPEVPRVYTGSFWSSPFRTSENRVLFEKEEEDLFNEIQNLPRNSALRKLNDLVKRARLVRCHAHIVSFLKEEMPLFRRDNKKRDLIYDLPFIFSRIQQRHQIPAGDFPDCAKMQERLMYRDFSKFKSLKPKHMAGLDALLTADIAKLMPLLRQEELVAAEQPGVQGGVLPVTNGSPFFEGNPFYYSGANRECEEIAEGPWVVSKDKPKYDEIFYNLSPQGGKLSGIKVKDWMISTRLPNSVLSRIWKLSDVDGDGMLDDEEFALANHLIEVKLEGYGLPPKLPSDLVPPSKRRRKTSRTERSEDCDETSESTPTVSGYFEVLVNGTLVHSKKDGDGFVDNNPKMAKIVSAIESASGK</sequence>
<dbReference type="InterPro" id="IPR030381">
    <property type="entry name" value="G_DYNAMIN_dom"/>
</dbReference>
<evidence type="ECO:0000259" key="15">
    <source>
        <dbReference type="PROSITE" id="PS51718"/>
    </source>
</evidence>
<evidence type="ECO:0000256" key="10">
    <source>
        <dbReference type="ARBA" id="ARBA00023134"/>
    </source>
</evidence>
<dbReference type="SUPFAM" id="SSF47473">
    <property type="entry name" value="EF-hand"/>
    <property type="match status" value="1"/>
</dbReference>
<keyword evidence="6" id="KW-0547">Nucleotide-binding</keyword>
<dbReference type="PROSITE" id="PS00018">
    <property type="entry name" value="EF_HAND_1"/>
    <property type="match status" value="1"/>
</dbReference>
<reference evidence="16" key="1">
    <citation type="submission" date="2020-07" db="EMBL/GenBank/DDBJ databases">
        <title>Clarias magur genome sequencing, assembly and annotation.</title>
        <authorList>
            <person name="Kushwaha B."/>
            <person name="Kumar R."/>
            <person name="Das P."/>
            <person name="Joshi C.G."/>
            <person name="Kumar D."/>
            <person name="Nagpure N.S."/>
            <person name="Pandey M."/>
            <person name="Agarwal S."/>
            <person name="Srivastava S."/>
            <person name="Singh M."/>
            <person name="Sahoo L."/>
            <person name="Jayasankar P."/>
            <person name="Meher P.K."/>
            <person name="Koringa P.G."/>
            <person name="Iquebal M.A."/>
            <person name="Das S.P."/>
            <person name="Bit A."/>
            <person name="Patnaik S."/>
            <person name="Patel N."/>
            <person name="Shah T.M."/>
            <person name="Hinsu A."/>
            <person name="Jena J.K."/>
        </authorList>
    </citation>
    <scope>NUCLEOTIDE SEQUENCE</scope>
    <source>
        <strain evidence="16">CIFAMagur01</strain>
        <tissue evidence="16">Testis</tissue>
    </source>
</reference>
<proteinExistence type="predicted"/>
<dbReference type="InterPro" id="IPR031692">
    <property type="entry name" value="EHD_N"/>
</dbReference>
<dbReference type="Gene3D" id="3.40.50.300">
    <property type="entry name" value="P-loop containing nucleotide triphosphate hydrolases"/>
    <property type="match status" value="1"/>
</dbReference>
<dbReference type="InterPro" id="IPR011992">
    <property type="entry name" value="EF-hand-dom_pair"/>
</dbReference>
<dbReference type="InterPro" id="IPR040990">
    <property type="entry name" value="DUF5600"/>
</dbReference>
<dbReference type="InterPro" id="IPR027417">
    <property type="entry name" value="P-loop_NTPase"/>
</dbReference>
<comment type="caution">
    <text evidence="16">The sequence shown here is derived from an EMBL/GenBank/DDBJ whole genome shotgun (WGS) entry which is preliminary data.</text>
</comment>
<dbReference type="SMART" id="SM00027">
    <property type="entry name" value="EH"/>
    <property type="match status" value="1"/>
</dbReference>
<keyword evidence="7" id="KW-0967">Endosome</keyword>
<dbReference type="SUPFAM" id="SSF52540">
    <property type="entry name" value="P-loop containing nucleoside triphosphate hydrolases"/>
    <property type="match status" value="1"/>
</dbReference>
<evidence type="ECO:0000256" key="2">
    <source>
        <dbReference type="ARBA" id="ARBA00004413"/>
    </source>
</evidence>
<feature type="domain" description="Dynamin-type G" evidence="15">
    <location>
        <begin position="54"/>
        <end position="285"/>
    </location>
</feature>
<dbReference type="GO" id="GO:0016197">
    <property type="term" value="P:endosomal transport"/>
    <property type="evidence" value="ECO:0007669"/>
    <property type="project" value="TreeGrafter"/>
</dbReference>
<keyword evidence="10" id="KW-0342">GTP-binding</keyword>
<dbReference type="GO" id="GO:0006897">
    <property type="term" value="P:endocytosis"/>
    <property type="evidence" value="ECO:0007669"/>
    <property type="project" value="TreeGrafter"/>
</dbReference>
<dbReference type="Pfam" id="PF00350">
    <property type="entry name" value="Dynamin_N"/>
    <property type="match status" value="1"/>
</dbReference>
<dbReference type="InterPro" id="IPR002048">
    <property type="entry name" value="EF_hand_dom"/>
</dbReference>
<keyword evidence="3" id="KW-1003">Cell membrane</keyword>
<dbReference type="Pfam" id="PF16880">
    <property type="entry name" value="EHD_N"/>
    <property type="match status" value="1"/>
</dbReference>
<dbReference type="InterPro" id="IPR045063">
    <property type="entry name" value="Dynamin_N"/>
</dbReference>
<evidence type="ECO:0000256" key="3">
    <source>
        <dbReference type="ARBA" id="ARBA00022475"/>
    </source>
</evidence>
<dbReference type="EMBL" id="QNUK01000203">
    <property type="protein sequence ID" value="KAF5898342.1"/>
    <property type="molecule type" value="Genomic_DNA"/>
</dbReference>
<dbReference type="Gene3D" id="1.10.268.20">
    <property type="match status" value="1"/>
</dbReference>
<dbReference type="AlphaFoldDB" id="A0A8J4UM34"/>
<evidence type="ECO:0000259" key="13">
    <source>
        <dbReference type="PROSITE" id="PS50031"/>
    </source>
</evidence>
<dbReference type="CDD" id="cd09913">
    <property type="entry name" value="EHD"/>
    <property type="match status" value="1"/>
</dbReference>
<dbReference type="GO" id="GO:0010008">
    <property type="term" value="C:endosome membrane"/>
    <property type="evidence" value="ECO:0007669"/>
    <property type="project" value="UniProtKB-SubCell"/>
</dbReference>
<evidence type="ECO:0000313" key="17">
    <source>
        <dbReference type="Proteomes" id="UP000727407"/>
    </source>
</evidence>
<evidence type="ECO:0000256" key="11">
    <source>
        <dbReference type="ARBA" id="ARBA00023136"/>
    </source>
</evidence>
<evidence type="ECO:0000313" key="16">
    <source>
        <dbReference type="EMBL" id="KAF5898342.1"/>
    </source>
</evidence>
<dbReference type="SUPFAM" id="SSF52833">
    <property type="entry name" value="Thioredoxin-like"/>
    <property type="match status" value="1"/>
</dbReference>
<accession>A0A8J4UM34</accession>
<protein>
    <submittedName>
        <fullName evidence="16">EH domain-containing protein 2-like</fullName>
    </submittedName>
</protein>
<dbReference type="GO" id="GO:0005525">
    <property type="term" value="F:GTP binding"/>
    <property type="evidence" value="ECO:0007669"/>
    <property type="project" value="InterPro"/>
</dbReference>
<dbReference type="FunFam" id="1.10.238.10:FF:000038">
    <property type="entry name" value="EH domain-containing protein 3"/>
    <property type="match status" value="1"/>
</dbReference>
<comment type="subcellular location">
    <subcellularLocation>
        <location evidence="2">Cell membrane</location>
        <topology evidence="2">Peripheral membrane protein</topology>
        <orientation evidence="2">Cytoplasmic side</orientation>
    </subcellularLocation>
    <subcellularLocation>
        <location evidence="1">Endosome membrane</location>
        <topology evidence="1">Peripheral membrane protein</topology>
        <orientation evidence="1">Cytoplasmic side</orientation>
    </subcellularLocation>
</comment>
<evidence type="ECO:0000256" key="5">
    <source>
        <dbReference type="ARBA" id="ARBA00022723"/>
    </source>
</evidence>
<dbReference type="Proteomes" id="UP000727407">
    <property type="component" value="Unassembled WGS sequence"/>
</dbReference>
<dbReference type="GO" id="GO:0005886">
    <property type="term" value="C:plasma membrane"/>
    <property type="evidence" value="ECO:0007669"/>
    <property type="project" value="UniProtKB-SubCell"/>
</dbReference>
<dbReference type="PROSITE" id="PS51718">
    <property type="entry name" value="G_DYNAMIN_2"/>
    <property type="match status" value="1"/>
</dbReference>
<dbReference type="GO" id="GO:0005509">
    <property type="term" value="F:calcium ion binding"/>
    <property type="evidence" value="ECO:0007669"/>
    <property type="project" value="InterPro"/>
</dbReference>
<keyword evidence="17" id="KW-1185">Reference proteome</keyword>
<dbReference type="OrthoDB" id="1716625at2759"/>
<keyword evidence="11" id="KW-0472">Membrane</keyword>
<name>A0A8J4UM34_CLAMG</name>